<reference evidence="3" key="3">
    <citation type="submission" date="2025-08" db="UniProtKB">
        <authorList>
            <consortium name="RefSeq"/>
        </authorList>
    </citation>
    <scope>IDENTIFICATION</scope>
    <source>
        <strain evidence="3">17A/GY</strain>
        <tissue evidence="3">Liver</tissue>
    </source>
</reference>
<proteinExistence type="predicted"/>
<sequence length="245" mass="26579">MRRGWMCILDLKYLLRSNPKWQSRPKSTPQDLILTKKQESKSSWYCSQEICADVSGCKVLLKALVFPGVARGCADGCVASRNRDTMAASKLLLVLLSMALLALTSAQTAKEDDENSLQGQQSHEDGDSSESGELVSYFRAGIQEMKNQVKEQISQHGKKAENFLKGNEKRSKGKGRGGNRGSDGESLRGQDRQSGNQQGRGGQGGQGRGGQRGEKGQSAKGGQKVQRGKGGKKNQQVNVGEFSEE</sequence>
<name>A0A9J7JZ55_CRIGR</name>
<dbReference type="Proteomes" id="UP001108280">
    <property type="component" value="Chromosome 8"/>
</dbReference>
<organism evidence="2 3">
    <name type="scientific">Cricetulus griseus</name>
    <name type="common">Chinese hamster</name>
    <name type="synonym">Cricetulus barabensis griseus</name>
    <dbReference type="NCBI Taxonomy" id="10029"/>
    <lineage>
        <taxon>Eukaryota</taxon>
        <taxon>Metazoa</taxon>
        <taxon>Chordata</taxon>
        <taxon>Craniata</taxon>
        <taxon>Vertebrata</taxon>
        <taxon>Euteleostomi</taxon>
        <taxon>Mammalia</taxon>
        <taxon>Eutheria</taxon>
        <taxon>Euarchontoglires</taxon>
        <taxon>Glires</taxon>
        <taxon>Rodentia</taxon>
        <taxon>Myomorpha</taxon>
        <taxon>Muroidea</taxon>
        <taxon>Cricetidae</taxon>
        <taxon>Cricetinae</taxon>
        <taxon>Cricetulus</taxon>
    </lineage>
</organism>
<feature type="region of interest" description="Disordered" evidence="1">
    <location>
        <begin position="109"/>
        <end position="132"/>
    </location>
</feature>
<keyword evidence="2" id="KW-1185">Reference proteome</keyword>
<feature type="compositionally biased region" description="Gly residues" evidence="1">
    <location>
        <begin position="198"/>
        <end position="210"/>
    </location>
</feature>
<protein>
    <submittedName>
        <fullName evidence="3">Anti-sigma-I factor RsgI isoform X1</fullName>
    </submittedName>
</protein>
<accession>A0A9J7JZ55</accession>
<feature type="compositionally biased region" description="Low complexity" evidence="1">
    <location>
        <begin position="233"/>
        <end position="245"/>
    </location>
</feature>
<gene>
    <name evidence="3" type="primary">LOC100772378</name>
</gene>
<feature type="compositionally biased region" description="Basic and acidic residues" evidence="1">
    <location>
        <begin position="182"/>
        <end position="191"/>
    </location>
</feature>
<evidence type="ECO:0000313" key="2">
    <source>
        <dbReference type="Proteomes" id="UP001108280"/>
    </source>
</evidence>
<evidence type="ECO:0000313" key="3">
    <source>
        <dbReference type="RefSeq" id="XP_027285662.1"/>
    </source>
</evidence>
<dbReference type="RefSeq" id="XP_007649363.1">
    <property type="nucleotide sequence ID" value="XM_007651173.3"/>
</dbReference>
<dbReference type="OrthoDB" id="9635125at2759"/>
<dbReference type="AlphaFoldDB" id="A0A9J7JZ55"/>
<reference evidence="2" key="2">
    <citation type="journal article" date="2020" name="Biotechnol. Bioeng.">
        <title>Chromosome-scale scaffolds for the Chinese hamster reference genome assembly to facilitate the study of the CHO epigenome.</title>
        <authorList>
            <person name="Hilliard W."/>
            <person name="MacDonald M."/>
            <person name="Lee K.H."/>
        </authorList>
    </citation>
    <scope>NUCLEOTIDE SEQUENCE [LARGE SCALE GENOMIC DNA]</scope>
    <source>
        <strain evidence="2">17A/GY</strain>
    </source>
</reference>
<feature type="compositionally biased region" description="Basic and acidic residues" evidence="1">
    <location>
        <begin position="158"/>
        <end position="170"/>
    </location>
</feature>
<evidence type="ECO:0000256" key="1">
    <source>
        <dbReference type="SAM" id="MobiDB-lite"/>
    </source>
</evidence>
<reference evidence="2" key="1">
    <citation type="journal article" date="2018" name="Biotechnol. Bioeng.">
        <title>A reference genome of the Chinese hamster based on a hybrid assembly strategy.</title>
        <authorList>
            <person name="Rupp O."/>
            <person name="MacDonald M.L."/>
            <person name="Li S."/>
            <person name="Dhiman H."/>
            <person name="Polson S."/>
            <person name="Griep S."/>
            <person name="Heffner K."/>
            <person name="Hernandez I."/>
            <person name="Brinkrolf K."/>
            <person name="Jadhav V."/>
            <person name="Samoudi M."/>
            <person name="Hao H."/>
            <person name="Kingham B."/>
            <person name="Goesmann A."/>
            <person name="Betenbaugh M.J."/>
            <person name="Lewis N.E."/>
            <person name="Borth N."/>
            <person name="Lee K.H."/>
        </authorList>
    </citation>
    <scope>NUCLEOTIDE SEQUENCE [LARGE SCALE GENOMIC DNA]</scope>
    <source>
        <strain evidence="2">17A/GY</strain>
    </source>
</reference>
<feature type="region of interest" description="Disordered" evidence="1">
    <location>
        <begin position="148"/>
        <end position="245"/>
    </location>
</feature>
<dbReference type="GeneID" id="100772378"/>
<dbReference type="RefSeq" id="XP_027285662.1">
    <property type="nucleotide sequence ID" value="XM_027429861.2"/>
</dbReference>